<feature type="transmembrane region" description="Helical" evidence="14">
    <location>
        <begin position="52"/>
        <end position="69"/>
    </location>
</feature>
<evidence type="ECO:0000256" key="6">
    <source>
        <dbReference type="ARBA" id="ARBA00022679"/>
    </source>
</evidence>
<keyword evidence="10 13" id="KW-0472">Membrane</keyword>
<evidence type="ECO:0000256" key="10">
    <source>
        <dbReference type="ARBA" id="ARBA00023136"/>
    </source>
</evidence>
<sequence length="516" mass="57977">MLFNSLQFLLLFLPITCAGFLVCRRFGNIQWVFIWLFICSATFYAAWEPRYLILLFGSIAGNYAAALHIARQKSKLVLGAAIAANLAVLGYFKYTNFILQTLAYLFHIEVPAVAIELPLGISFVSFIQIAFLVDVYRNRTDDLGLPKYALFVSYFPHLIAGPIIHHKEVMSQFTNERLKSISYAEVATGVAYILCGLFKKVIIADTMASYAAPGFRLANQAQPISFFDGWGAALAFTYQIYFDFSGYSDIAIGLSLLFGVRLPVNFDSPYKSASIIDFWRRWHITLSRFLRDYLYIPLGGNRDGWVRRYVNLMIVMLLGGLWHGASWLFVVWGGLHGIYLIINHLFRYLRERFAPTSRIVAGIAALCSLLVFPAVLLSWVFFRSESWMGAKIMLKAMMGGFGILVPEQYQAMLGSFAPSVMRTLHMQTGNLVTFGSETAVLWLVLVTLFVFILPNSQQLLLGTYDDKPGHPVRRGLARALAFRPTPISAIAGAFVGVLVLAIIYLGVPSEFIYFQF</sequence>
<feature type="transmembrane region" description="Helical" evidence="14">
    <location>
        <begin position="487"/>
        <end position="507"/>
    </location>
</feature>
<dbReference type="EMBL" id="CAADFC020000028">
    <property type="protein sequence ID" value="VIO76731.1"/>
    <property type="molecule type" value="Genomic_DNA"/>
</dbReference>
<keyword evidence="8" id="KW-0016">Alginate biosynthesis</keyword>
<keyword evidence="16" id="KW-1185">Reference proteome</keyword>
<comment type="similarity">
    <text evidence="3 13">Belongs to the membrane-bound acyltransferase family.</text>
</comment>
<comment type="caution">
    <text evidence="15">The sequence shown here is derived from an EMBL/GenBank/DDBJ whole genome shotgun (WGS) entry which is preliminary data.</text>
</comment>
<dbReference type="InterPro" id="IPR051085">
    <property type="entry name" value="MB_O-acyltransferase"/>
</dbReference>
<evidence type="ECO:0000313" key="15">
    <source>
        <dbReference type="EMBL" id="VIO76731.1"/>
    </source>
</evidence>
<keyword evidence="5 13" id="KW-1003">Cell membrane</keyword>
<dbReference type="Proteomes" id="UP000328092">
    <property type="component" value="Unassembled WGS sequence"/>
</dbReference>
<keyword evidence="7 14" id="KW-0812">Transmembrane</keyword>
<dbReference type="GO" id="GO:0005886">
    <property type="term" value="C:plasma membrane"/>
    <property type="evidence" value="ECO:0007669"/>
    <property type="project" value="UniProtKB-SubCell"/>
</dbReference>
<feature type="transmembrane region" description="Helical" evidence="14">
    <location>
        <begin position="312"/>
        <end position="339"/>
    </location>
</feature>
<evidence type="ECO:0000256" key="4">
    <source>
        <dbReference type="ARBA" id="ARBA00016084"/>
    </source>
</evidence>
<evidence type="ECO:0000256" key="13">
    <source>
        <dbReference type="PIRNR" id="PIRNR016636"/>
    </source>
</evidence>
<feature type="transmembrane region" description="Helical" evidence="14">
    <location>
        <begin position="6"/>
        <end position="22"/>
    </location>
</feature>
<dbReference type="OrthoDB" id="139172at2"/>
<dbReference type="GO" id="GO:0042121">
    <property type="term" value="P:alginic acid biosynthetic process"/>
    <property type="evidence" value="ECO:0007669"/>
    <property type="project" value="UniProtKB-KW"/>
</dbReference>
<dbReference type="PANTHER" id="PTHR13285:SF23">
    <property type="entry name" value="TEICHOIC ACID D-ALANYLTRANSFERASE"/>
    <property type="match status" value="1"/>
</dbReference>
<feature type="transmembrane region" description="Helical" evidence="14">
    <location>
        <begin position="76"/>
        <end position="94"/>
    </location>
</feature>
<dbReference type="Pfam" id="PF03062">
    <property type="entry name" value="MBOAT"/>
    <property type="match status" value="1"/>
</dbReference>
<accession>A0A508TQZ6</accession>
<evidence type="ECO:0000256" key="11">
    <source>
        <dbReference type="ARBA" id="ARBA00023315"/>
    </source>
</evidence>
<feature type="transmembrane region" description="Helical" evidence="14">
    <location>
        <begin position="148"/>
        <end position="165"/>
    </location>
</feature>
<feature type="transmembrane region" description="Helical" evidence="14">
    <location>
        <begin position="394"/>
        <end position="411"/>
    </location>
</feature>
<protein>
    <recommendedName>
        <fullName evidence="4">Probable alginate O-acetylase AlgI</fullName>
    </recommendedName>
    <alternativeName>
        <fullName evidence="12">Alginate biosynthesis protein AlgI</fullName>
    </alternativeName>
</protein>
<evidence type="ECO:0000313" key="16">
    <source>
        <dbReference type="Proteomes" id="UP000328092"/>
    </source>
</evidence>
<feature type="transmembrane region" description="Helical" evidence="14">
    <location>
        <begin position="431"/>
        <end position="453"/>
    </location>
</feature>
<organism evidence="15 16">
    <name type="scientific">Bradyrhizobium ivorense</name>
    <dbReference type="NCBI Taxonomy" id="2511166"/>
    <lineage>
        <taxon>Bacteria</taxon>
        <taxon>Pseudomonadati</taxon>
        <taxon>Pseudomonadota</taxon>
        <taxon>Alphaproteobacteria</taxon>
        <taxon>Hyphomicrobiales</taxon>
        <taxon>Nitrobacteraceae</taxon>
        <taxon>Bradyrhizobium</taxon>
    </lineage>
</organism>
<evidence type="ECO:0000256" key="8">
    <source>
        <dbReference type="ARBA" id="ARBA00022841"/>
    </source>
</evidence>
<dbReference type="RefSeq" id="WP_139863252.1">
    <property type="nucleotide sequence ID" value="NZ_CAADFC020000028.1"/>
</dbReference>
<proteinExistence type="inferred from homology"/>
<dbReference type="InterPro" id="IPR004299">
    <property type="entry name" value="MBOAT_fam"/>
</dbReference>
<feature type="transmembrane region" description="Helical" evidence="14">
    <location>
        <begin position="359"/>
        <end position="382"/>
    </location>
</feature>
<keyword evidence="11 13" id="KW-0012">Acyltransferase</keyword>
<dbReference type="InterPro" id="IPR024194">
    <property type="entry name" value="Ac/AlaTfrase_AlgI/DltB"/>
</dbReference>
<evidence type="ECO:0000256" key="2">
    <source>
        <dbReference type="ARBA" id="ARBA00005182"/>
    </source>
</evidence>
<name>A0A508TQZ6_9BRAD</name>
<reference evidence="15" key="1">
    <citation type="submission" date="2019-02" db="EMBL/GenBank/DDBJ databases">
        <authorList>
            <person name="Pothier F.J."/>
        </authorList>
    </citation>
    <scope>NUCLEOTIDE SEQUENCE</scope>
    <source>
        <strain evidence="15">CI-1B</strain>
    </source>
</reference>
<gene>
    <name evidence="15" type="primary">patA_2</name>
    <name evidence="15" type="ORF">CI1B_66190</name>
</gene>
<feature type="transmembrane region" description="Helical" evidence="14">
    <location>
        <begin position="114"/>
        <end position="136"/>
    </location>
</feature>
<dbReference type="AlphaFoldDB" id="A0A508TQZ6"/>
<dbReference type="PIRSF" id="PIRSF500217">
    <property type="entry name" value="AlgI"/>
    <property type="match status" value="1"/>
</dbReference>
<dbReference type="PIRSF" id="PIRSF016636">
    <property type="entry name" value="AlgI_DltB"/>
    <property type="match status" value="1"/>
</dbReference>
<evidence type="ECO:0000256" key="1">
    <source>
        <dbReference type="ARBA" id="ARBA00004651"/>
    </source>
</evidence>
<comment type="subcellular location">
    <subcellularLocation>
        <location evidence="1">Cell membrane</location>
        <topology evidence="1">Multi-pass membrane protein</topology>
    </subcellularLocation>
</comment>
<evidence type="ECO:0000256" key="14">
    <source>
        <dbReference type="SAM" id="Phobius"/>
    </source>
</evidence>
<evidence type="ECO:0000256" key="5">
    <source>
        <dbReference type="ARBA" id="ARBA00022475"/>
    </source>
</evidence>
<evidence type="ECO:0000256" key="9">
    <source>
        <dbReference type="ARBA" id="ARBA00022989"/>
    </source>
</evidence>
<evidence type="ECO:0000256" key="12">
    <source>
        <dbReference type="ARBA" id="ARBA00031030"/>
    </source>
</evidence>
<keyword evidence="6 13" id="KW-0808">Transferase</keyword>
<keyword evidence="9 14" id="KW-1133">Transmembrane helix</keyword>
<feature type="transmembrane region" description="Helical" evidence="14">
    <location>
        <begin position="180"/>
        <end position="198"/>
    </location>
</feature>
<comment type="pathway">
    <text evidence="2">Glycan biosynthesis; alginate biosynthesis.</text>
</comment>
<evidence type="ECO:0000256" key="7">
    <source>
        <dbReference type="ARBA" id="ARBA00022692"/>
    </source>
</evidence>
<dbReference type="InterPro" id="IPR028362">
    <property type="entry name" value="AlgI"/>
</dbReference>
<feature type="transmembrane region" description="Helical" evidence="14">
    <location>
        <begin position="29"/>
        <end position="46"/>
    </location>
</feature>
<dbReference type="GO" id="GO:0016746">
    <property type="term" value="F:acyltransferase activity"/>
    <property type="evidence" value="ECO:0007669"/>
    <property type="project" value="UniProtKB-KW"/>
</dbReference>
<evidence type="ECO:0000256" key="3">
    <source>
        <dbReference type="ARBA" id="ARBA00010323"/>
    </source>
</evidence>
<dbReference type="PANTHER" id="PTHR13285">
    <property type="entry name" value="ACYLTRANSFERASE"/>
    <property type="match status" value="1"/>
</dbReference>